<evidence type="ECO:0000313" key="3">
    <source>
        <dbReference type="Proteomes" id="UP001597402"/>
    </source>
</evidence>
<protein>
    <recommendedName>
        <fullName evidence="4">Centromere-binding protein ParB C-terminal domain-containing protein</fullName>
    </recommendedName>
</protein>
<comment type="caution">
    <text evidence="2">The sequence shown here is derived from an EMBL/GenBank/DDBJ whole genome shotgun (WGS) entry which is preliminary data.</text>
</comment>
<dbReference type="Proteomes" id="UP001597402">
    <property type="component" value="Unassembled WGS sequence"/>
</dbReference>
<accession>A0ABW4XDD8</accession>
<evidence type="ECO:0000313" key="2">
    <source>
        <dbReference type="EMBL" id="MFD2092633.1"/>
    </source>
</evidence>
<feature type="region of interest" description="Disordered" evidence="1">
    <location>
        <begin position="1"/>
        <end position="42"/>
    </location>
</feature>
<name>A0ABW4XDD8_9ACTN</name>
<evidence type="ECO:0000256" key="1">
    <source>
        <dbReference type="SAM" id="MobiDB-lite"/>
    </source>
</evidence>
<keyword evidence="3" id="KW-1185">Reference proteome</keyword>
<sequence length="73" mass="7741">MASAPTSPAGRSSSRKTPIADYVETAGKRRKEHRAGHGMQPGYPARAAAALIDALRAALDAWEDGSRSIDFTD</sequence>
<dbReference type="RefSeq" id="WP_376876916.1">
    <property type="nucleotide sequence ID" value="NZ_JBHUHP010000013.1"/>
</dbReference>
<evidence type="ECO:0008006" key="4">
    <source>
        <dbReference type="Google" id="ProtNLM"/>
    </source>
</evidence>
<organism evidence="2 3">
    <name type="scientific">Blastococcus deserti</name>
    <dbReference type="NCBI Taxonomy" id="2259033"/>
    <lineage>
        <taxon>Bacteria</taxon>
        <taxon>Bacillati</taxon>
        <taxon>Actinomycetota</taxon>
        <taxon>Actinomycetes</taxon>
        <taxon>Geodermatophilales</taxon>
        <taxon>Geodermatophilaceae</taxon>
        <taxon>Blastococcus</taxon>
    </lineage>
</organism>
<proteinExistence type="predicted"/>
<dbReference type="EMBL" id="JBHUHP010000013">
    <property type="protein sequence ID" value="MFD2092633.1"/>
    <property type="molecule type" value="Genomic_DNA"/>
</dbReference>
<feature type="compositionally biased region" description="Polar residues" evidence="1">
    <location>
        <begin position="1"/>
        <end position="16"/>
    </location>
</feature>
<gene>
    <name evidence="2" type="ORF">ACFSHS_13745</name>
</gene>
<reference evidence="3" key="1">
    <citation type="journal article" date="2019" name="Int. J. Syst. Evol. Microbiol.">
        <title>The Global Catalogue of Microorganisms (GCM) 10K type strain sequencing project: providing services to taxonomists for standard genome sequencing and annotation.</title>
        <authorList>
            <consortium name="The Broad Institute Genomics Platform"/>
            <consortium name="The Broad Institute Genome Sequencing Center for Infectious Disease"/>
            <person name="Wu L."/>
            <person name="Ma J."/>
        </authorList>
    </citation>
    <scope>NUCLEOTIDE SEQUENCE [LARGE SCALE GENOMIC DNA]</scope>
    <source>
        <strain evidence="3">JCM 3338</strain>
    </source>
</reference>